<dbReference type="Gene3D" id="2.60.40.2030">
    <property type="match status" value="1"/>
</dbReference>
<accession>A0AA41XE59</accession>
<evidence type="ECO:0000256" key="1">
    <source>
        <dbReference type="SAM" id="SignalP"/>
    </source>
</evidence>
<dbReference type="GO" id="GO:0005975">
    <property type="term" value="P:carbohydrate metabolic process"/>
    <property type="evidence" value="ECO:0007669"/>
    <property type="project" value="UniProtKB-ARBA"/>
</dbReference>
<dbReference type="PANTHER" id="PTHR30032:SF4">
    <property type="entry name" value="AMIDASE ENHANCER"/>
    <property type="match status" value="1"/>
</dbReference>
<dbReference type="InterPro" id="IPR007253">
    <property type="entry name" value="Cell_wall-bd_2"/>
</dbReference>
<evidence type="ECO:0000259" key="2">
    <source>
        <dbReference type="Pfam" id="PF01833"/>
    </source>
</evidence>
<evidence type="ECO:0000313" key="3">
    <source>
        <dbReference type="EMBL" id="MCS5726522.1"/>
    </source>
</evidence>
<dbReference type="Gene3D" id="3.40.50.12090">
    <property type="match status" value="1"/>
</dbReference>
<feature type="signal peptide" evidence="1">
    <location>
        <begin position="1"/>
        <end position="32"/>
    </location>
</feature>
<dbReference type="GO" id="GO:0030288">
    <property type="term" value="C:outer membrane-bounded periplasmic space"/>
    <property type="evidence" value="ECO:0007669"/>
    <property type="project" value="TreeGrafter"/>
</dbReference>
<dbReference type="InterPro" id="IPR051922">
    <property type="entry name" value="Bact_Sporulation_Assoc"/>
</dbReference>
<dbReference type="SUPFAM" id="SSF53474">
    <property type="entry name" value="alpha/beta-Hydrolases"/>
    <property type="match status" value="1"/>
</dbReference>
<dbReference type="Proteomes" id="UP001165587">
    <property type="component" value="Unassembled WGS sequence"/>
</dbReference>
<dbReference type="InterPro" id="IPR002909">
    <property type="entry name" value="IPT_dom"/>
</dbReference>
<dbReference type="InterPro" id="IPR038081">
    <property type="entry name" value="CalX-like_sf"/>
</dbReference>
<evidence type="ECO:0000313" key="4">
    <source>
        <dbReference type="Proteomes" id="UP001165587"/>
    </source>
</evidence>
<comment type="caution">
    <text evidence="3">The sequence shown here is derived from an EMBL/GenBank/DDBJ whole genome shotgun (WGS) entry which is preliminary data.</text>
</comment>
<dbReference type="EMBL" id="JANLCK010000005">
    <property type="protein sequence ID" value="MCS5726522.1"/>
    <property type="molecule type" value="Genomic_DNA"/>
</dbReference>
<dbReference type="CDD" id="cd00102">
    <property type="entry name" value="IPT"/>
    <property type="match status" value="1"/>
</dbReference>
<reference evidence="3" key="1">
    <citation type="submission" date="2022-08" db="EMBL/GenBank/DDBJ databases">
        <authorList>
            <person name="Deng Y."/>
            <person name="Han X.-F."/>
            <person name="Zhang Y.-Q."/>
        </authorList>
    </citation>
    <scope>NUCLEOTIDE SEQUENCE</scope>
    <source>
        <strain evidence="3">CPCC 203407</strain>
    </source>
</reference>
<keyword evidence="1" id="KW-0732">Signal</keyword>
<feature type="chain" id="PRO_5041414449" evidence="1">
    <location>
        <begin position="33"/>
        <end position="1248"/>
    </location>
</feature>
<dbReference type="Pfam" id="PF01833">
    <property type="entry name" value="TIG"/>
    <property type="match status" value="1"/>
</dbReference>
<dbReference type="Gene3D" id="3.40.50.1820">
    <property type="entry name" value="alpha/beta hydrolase"/>
    <property type="match status" value="1"/>
</dbReference>
<organism evidence="3 4">
    <name type="scientific">Herbiconiux oxytropis</name>
    <dbReference type="NCBI Taxonomy" id="2970915"/>
    <lineage>
        <taxon>Bacteria</taxon>
        <taxon>Bacillati</taxon>
        <taxon>Actinomycetota</taxon>
        <taxon>Actinomycetes</taxon>
        <taxon>Micrococcales</taxon>
        <taxon>Microbacteriaceae</taxon>
        <taxon>Herbiconiux</taxon>
    </lineage>
</organism>
<keyword evidence="4" id="KW-1185">Reference proteome</keyword>
<dbReference type="Gene3D" id="2.60.40.10">
    <property type="entry name" value="Immunoglobulins"/>
    <property type="match status" value="1"/>
</dbReference>
<dbReference type="SUPFAM" id="SSF141072">
    <property type="entry name" value="CalX-like"/>
    <property type="match status" value="1"/>
</dbReference>
<sequence>MPRSTERWRAAAIATALLVAVSPALVGVPAFAATSPATSTTPLTATPLTAAGPVAVGDDWTVEEIPGGYEVTKTLAEPLEIRSDAATLWADGIELGIAKESLDGLTLTVVTTDPAVADATVIDQGWTGSGDPAVEAADGTLDRGDTARRFAEEVPPAAADAPILADDPSARGEYAVTRADYDLGDEAVDIRDFGRKGEIRAAVFLPEGAEGERPVAVFLHGRHTSCAGGTRNPAAWPCNADQVDVESYLGYNEAAEILASQGYVVVSISANAINALDGSLADDTGAAARAQLVMDHLNLLRQANAGTDVGFGTALTGRLDLDNVGLMGHSRGGEGVMRAALLNSEQPEPFGIKGVLPLAPTDYTRMTVPGVPTAVILPYCDGDVEDQMGQKYIDDSRHAYGDDVFRSSVLVMGTNHNYFNTAWTPGLYPVATSDDWAIMDRNQTDPTCGQSAPTRLNAAEQYAAGNAYIAGFFRLTLGGDEQFMPLFDGSDAKPASAGRADIRVSASLAPSDRVDVNTFTEPETTTQVVGSGTYQYCESMSPLDVPATMPYCVTELEFAQAPDYGFLSATYGNGRATSVPSTPSLHFTYTEPSGSAAPGELRVQVPAQARDFTAASSLSFRVSPDDSVAIGGSTDLTVTLLDSTGGTASVTASEFGDALSVLPGSTNPLRKVLLQQIAVPTTAFTGVNLADVTQVRFTAPRETGGVLLSDLALQSAATLGDPSISTLPVASMPDVTVEEGSGVGSVDVPVVLSRPAEQAATVYVSSIPVSGNNRVLSSMQELSFSAGEVCKVITVPLQGDASTSTSASTSFITNTTNTQQGVTIGDSFGRIVVREDDGVVDRAGAVLPSLPEVGVQGDACAEAQAAPDALTLSAGSVSPGDTVTVTGSGFRVGESVELTVGGVSAGSVVSTDGTVSFEVVVPADAARGPLEIIAVGYGSGRTATATLTVALDADRIAGADRYEVSVNTSKEGFPDGADTVYVVSGEKFPDALSAAPAAATDDAPILLTTAASLPPVVLTELTRLDPSSIVVVGGTASVSPAVQKALEKVAPVSRLGGADRFAASRAIAADAFPDGAPVAVLAAGATFPDALSAGAALDGTGPLILVNGGATGLDDATAALIARLGVAEIVVAGGESSVSAGVFADASRIAESVRLGGADRYEASRSINAHFFESADRVLLATGAKFPDALSGSALAPRIDAPLFTVRGDCVPAETLEQILALGASRVTLLGGEKTLTPAVESLTVCAG</sequence>
<dbReference type="RefSeq" id="WP_259529021.1">
    <property type="nucleotide sequence ID" value="NZ_JANLCK010000005.1"/>
</dbReference>
<gene>
    <name evidence="3" type="ORF">N1028_11515</name>
</gene>
<feature type="domain" description="IPT/TIG" evidence="2">
    <location>
        <begin position="872"/>
        <end position="942"/>
    </location>
</feature>
<dbReference type="AlphaFoldDB" id="A0AA41XE59"/>
<proteinExistence type="predicted"/>
<protein>
    <submittedName>
        <fullName evidence="3">Cell wall-binding repeat-containing protein</fullName>
    </submittedName>
</protein>
<dbReference type="InterPro" id="IPR029058">
    <property type="entry name" value="AB_hydrolase_fold"/>
</dbReference>
<dbReference type="Pfam" id="PF04122">
    <property type="entry name" value="CW_binding_2"/>
    <property type="match status" value="3"/>
</dbReference>
<dbReference type="InterPro" id="IPR013783">
    <property type="entry name" value="Ig-like_fold"/>
</dbReference>
<name>A0AA41XE59_9MICO</name>
<dbReference type="PANTHER" id="PTHR30032">
    <property type="entry name" value="N-ACETYLMURAMOYL-L-ALANINE AMIDASE-RELATED"/>
    <property type="match status" value="1"/>
</dbReference>